<protein>
    <submittedName>
        <fullName evidence="3">Uncharacterized protein</fullName>
    </submittedName>
</protein>
<sequence length="521" mass="57878">MWVRTLLLQALVATVLCVFISQATIVPRELVKTPTTLTSPVPRQELKLRADPKPDNGKPKPGVEDPKKKKEGKEKKDPKKKDPKKKDPKKNDPKKKPTSGKRKKAKKVVPKKSKWKCSAADVKTIRDPKKARKIWLDSKAGDIGDDYINKHGLTHWVQDLDQKIFKKEGLANAWNCYGREPKCELDRSCIPYEKEGYAGAYILFYSLQQLYAYLNDVREHLQDMSIKLALDVEKIHKDFSACDGGGVNIFALLSSSLGIDSAATAFNPVASATAGLFSGLSGLILDSSPKPKDKNSAASLAQSAKKALKEGIEFCDKLSNAVFGKPGAKQNFIPKELQQQSFKNAAIKALGNGQWLVPDPVQGLKEGMDMMYFRMDRVILRAINNDIVKKMWDKKSNKNKFYKMDRLETYRNAVACWEKSGGRVGPAKSAIKKKDKKALPECYFGIAVAKGKYDGIGGGGMGTIKSDKFIGYQKGEEYSAKMILDRGKSPSTIVDAVNNVIQNIEITTGKKKKKDDKKKKD</sequence>
<reference evidence="3 4" key="1">
    <citation type="submission" date="2017-10" db="EMBL/GenBank/DDBJ databases">
        <title>Comparative genomics in systemic dimorphic fungi from Ajellomycetaceae.</title>
        <authorList>
            <person name="Munoz J.F."/>
            <person name="Mcewen J.G."/>
            <person name="Clay O.K."/>
            <person name="Cuomo C.A."/>
        </authorList>
    </citation>
    <scope>NUCLEOTIDE SEQUENCE [LARGE SCALE GENOMIC DNA]</scope>
    <source>
        <strain evidence="3 4">UAMH5409</strain>
    </source>
</reference>
<feature type="chain" id="PRO_5013333045" evidence="2">
    <location>
        <begin position="18"/>
        <end position="521"/>
    </location>
</feature>
<name>A0A2B7Y2H5_9EURO</name>
<evidence type="ECO:0000256" key="1">
    <source>
        <dbReference type="SAM" id="MobiDB-lite"/>
    </source>
</evidence>
<gene>
    <name evidence="3" type="ORF">AJ79_00623</name>
</gene>
<dbReference type="AlphaFoldDB" id="A0A2B7Y2H5"/>
<dbReference type="EMBL" id="PDNB01000005">
    <property type="protein sequence ID" value="PGH18284.1"/>
    <property type="molecule type" value="Genomic_DNA"/>
</dbReference>
<organism evidence="3 4">
    <name type="scientific">Helicocarpus griseus UAMH5409</name>
    <dbReference type="NCBI Taxonomy" id="1447875"/>
    <lineage>
        <taxon>Eukaryota</taxon>
        <taxon>Fungi</taxon>
        <taxon>Dikarya</taxon>
        <taxon>Ascomycota</taxon>
        <taxon>Pezizomycotina</taxon>
        <taxon>Eurotiomycetes</taxon>
        <taxon>Eurotiomycetidae</taxon>
        <taxon>Onygenales</taxon>
        <taxon>Ajellomycetaceae</taxon>
        <taxon>Helicocarpus</taxon>
    </lineage>
</organism>
<accession>A0A2B7Y2H5</accession>
<feature type="compositionally biased region" description="Basic and acidic residues" evidence="1">
    <location>
        <begin position="44"/>
        <end position="80"/>
    </location>
</feature>
<evidence type="ECO:0000313" key="3">
    <source>
        <dbReference type="EMBL" id="PGH18284.1"/>
    </source>
</evidence>
<dbReference type="STRING" id="1447875.A0A2B7Y2H5"/>
<proteinExistence type="predicted"/>
<comment type="caution">
    <text evidence="3">The sequence shown here is derived from an EMBL/GenBank/DDBJ whole genome shotgun (WGS) entry which is preliminary data.</text>
</comment>
<dbReference type="Proteomes" id="UP000223968">
    <property type="component" value="Unassembled WGS sequence"/>
</dbReference>
<evidence type="ECO:0000256" key="2">
    <source>
        <dbReference type="SAM" id="SignalP"/>
    </source>
</evidence>
<keyword evidence="2" id="KW-0732">Signal</keyword>
<feature type="signal peptide" evidence="2">
    <location>
        <begin position="1"/>
        <end position="17"/>
    </location>
</feature>
<evidence type="ECO:0000313" key="4">
    <source>
        <dbReference type="Proteomes" id="UP000223968"/>
    </source>
</evidence>
<feature type="compositionally biased region" description="Basic residues" evidence="1">
    <location>
        <begin position="96"/>
        <end position="112"/>
    </location>
</feature>
<keyword evidence="4" id="KW-1185">Reference proteome</keyword>
<dbReference type="OrthoDB" id="4538211at2759"/>
<feature type="region of interest" description="Disordered" evidence="1">
    <location>
        <begin position="37"/>
        <end position="112"/>
    </location>
</feature>